<comment type="caution">
    <text evidence="1">The sequence shown here is derived from an EMBL/GenBank/DDBJ whole genome shotgun (WGS) entry which is preliminary data.</text>
</comment>
<feature type="non-terminal residue" evidence="1">
    <location>
        <position position="1"/>
    </location>
</feature>
<reference evidence="1 2" key="1">
    <citation type="submission" date="2018-06" db="EMBL/GenBank/DDBJ databases">
        <title>Azoarcus communis strain SWub3 genome.</title>
        <authorList>
            <person name="Zorraquino Salvo V."/>
            <person name="Toubiana D."/>
            <person name="Blumwald E."/>
        </authorList>
    </citation>
    <scope>NUCLEOTIDE SEQUENCE [LARGE SCALE GENOMIC DNA]</scope>
    <source>
        <strain evidence="1 2">SWub3</strain>
    </source>
</reference>
<sequence>QAWNDLRLVVAHDPVTAATKTRQRNERIDALTRQADQWTGKLTEQDEGVTHRGRKLSDSGAKARFYHAVSEAHLSRIIKVDLAEELFSYHIDDKA</sequence>
<name>A0A323USD1_9RHOO</name>
<evidence type="ECO:0000313" key="1">
    <source>
        <dbReference type="EMBL" id="PZA14126.1"/>
    </source>
</evidence>
<proteinExistence type="predicted"/>
<evidence type="ECO:0000313" key="2">
    <source>
        <dbReference type="Proteomes" id="UP000248259"/>
    </source>
</evidence>
<dbReference type="EMBL" id="QKOE01000168">
    <property type="protein sequence ID" value="PZA14126.1"/>
    <property type="molecule type" value="Genomic_DNA"/>
</dbReference>
<keyword evidence="2" id="KW-1185">Reference proteome</keyword>
<accession>A0A323USD1</accession>
<dbReference type="AlphaFoldDB" id="A0A323USD1"/>
<dbReference type="Proteomes" id="UP000248259">
    <property type="component" value="Unassembled WGS sequence"/>
</dbReference>
<organism evidence="1 2">
    <name type="scientific">Parazoarcus communis SWub3 = DSM 12120</name>
    <dbReference type="NCBI Taxonomy" id="1121029"/>
    <lineage>
        <taxon>Bacteria</taxon>
        <taxon>Pseudomonadati</taxon>
        <taxon>Pseudomonadota</taxon>
        <taxon>Betaproteobacteria</taxon>
        <taxon>Rhodocyclales</taxon>
        <taxon>Zoogloeaceae</taxon>
        <taxon>Parazoarcus</taxon>
    </lineage>
</organism>
<protein>
    <submittedName>
        <fullName evidence="1">IS1634 family transposase</fullName>
    </submittedName>
</protein>
<feature type="non-terminal residue" evidence="1">
    <location>
        <position position="95"/>
    </location>
</feature>
<gene>
    <name evidence="1" type="ORF">DNK49_23580</name>
</gene>